<dbReference type="AlphaFoldDB" id="A0A381ZWB6"/>
<reference evidence="2" key="1">
    <citation type="submission" date="2018-05" db="EMBL/GenBank/DDBJ databases">
        <authorList>
            <person name="Lanie J.A."/>
            <person name="Ng W.-L."/>
            <person name="Kazmierczak K.M."/>
            <person name="Andrzejewski T.M."/>
            <person name="Davidsen T.M."/>
            <person name="Wayne K.J."/>
            <person name="Tettelin H."/>
            <person name="Glass J.I."/>
            <person name="Rusch D."/>
            <person name="Podicherti R."/>
            <person name="Tsui H.-C.T."/>
            <person name="Winkler M.E."/>
        </authorList>
    </citation>
    <scope>NUCLEOTIDE SEQUENCE</scope>
</reference>
<keyword evidence="1" id="KW-0812">Transmembrane</keyword>
<sequence>MNQKTKYVILLILTVMIIAVYVWDSINIKSEIKQINSKLSNMDDQLRSGTGIMDEVINIRQHFTKKKNILISHRISGPDLLNEIESLSDLANEMDLNINNLEIDPRNTFPALNNNVEDIRIDLERHSLNFQLSGKFLNVGNFMEILEENSTHLHLQQCFFNLDSIDPKGVVAELQYLTYGGAEE</sequence>
<feature type="transmembrane region" description="Helical" evidence="1">
    <location>
        <begin position="7"/>
        <end position="23"/>
    </location>
</feature>
<gene>
    <name evidence="2" type="ORF">METZ01_LOCUS146303</name>
</gene>
<proteinExistence type="predicted"/>
<protein>
    <submittedName>
        <fullName evidence="2">Uncharacterized protein</fullName>
    </submittedName>
</protein>
<dbReference type="EMBL" id="UINC01022891">
    <property type="protein sequence ID" value="SVA93449.1"/>
    <property type="molecule type" value="Genomic_DNA"/>
</dbReference>
<organism evidence="2">
    <name type="scientific">marine metagenome</name>
    <dbReference type="NCBI Taxonomy" id="408172"/>
    <lineage>
        <taxon>unclassified sequences</taxon>
        <taxon>metagenomes</taxon>
        <taxon>ecological metagenomes</taxon>
    </lineage>
</organism>
<keyword evidence="1" id="KW-0472">Membrane</keyword>
<keyword evidence="1" id="KW-1133">Transmembrane helix</keyword>
<evidence type="ECO:0000256" key="1">
    <source>
        <dbReference type="SAM" id="Phobius"/>
    </source>
</evidence>
<accession>A0A381ZWB6</accession>
<evidence type="ECO:0000313" key="2">
    <source>
        <dbReference type="EMBL" id="SVA93449.1"/>
    </source>
</evidence>
<name>A0A381ZWB6_9ZZZZ</name>